<reference evidence="1 2" key="2">
    <citation type="journal article" date="2022" name="Mol. Ecol. Resour.">
        <title>The genomes of chicory, endive, great burdock and yacon provide insights into Asteraceae paleo-polyploidization history and plant inulin production.</title>
        <authorList>
            <person name="Fan W."/>
            <person name="Wang S."/>
            <person name="Wang H."/>
            <person name="Wang A."/>
            <person name="Jiang F."/>
            <person name="Liu H."/>
            <person name="Zhao H."/>
            <person name="Xu D."/>
            <person name="Zhang Y."/>
        </authorList>
    </citation>
    <scope>NUCLEOTIDE SEQUENCE [LARGE SCALE GENOMIC DNA]</scope>
    <source>
        <strain evidence="2">cv. Yunnan</strain>
        <tissue evidence="1">Leaves</tissue>
    </source>
</reference>
<protein>
    <submittedName>
        <fullName evidence="1">Uncharacterized protein</fullName>
    </submittedName>
</protein>
<accession>A0ACB9K3E4</accession>
<gene>
    <name evidence="1" type="ORF">L1987_00834</name>
</gene>
<keyword evidence="2" id="KW-1185">Reference proteome</keyword>
<dbReference type="Proteomes" id="UP001056120">
    <property type="component" value="Linkage Group LG01"/>
</dbReference>
<proteinExistence type="predicted"/>
<name>A0ACB9K3E4_9ASTR</name>
<evidence type="ECO:0000313" key="1">
    <source>
        <dbReference type="EMBL" id="KAI3826779.1"/>
    </source>
</evidence>
<dbReference type="EMBL" id="CM042018">
    <property type="protein sequence ID" value="KAI3826779.1"/>
    <property type="molecule type" value="Genomic_DNA"/>
</dbReference>
<comment type="caution">
    <text evidence="1">The sequence shown here is derived from an EMBL/GenBank/DDBJ whole genome shotgun (WGS) entry which is preliminary data.</text>
</comment>
<reference evidence="2" key="1">
    <citation type="journal article" date="2022" name="Mol. Ecol. Resour.">
        <title>The genomes of chicory, endive, great burdock and yacon provide insights into Asteraceae palaeo-polyploidization history and plant inulin production.</title>
        <authorList>
            <person name="Fan W."/>
            <person name="Wang S."/>
            <person name="Wang H."/>
            <person name="Wang A."/>
            <person name="Jiang F."/>
            <person name="Liu H."/>
            <person name="Zhao H."/>
            <person name="Xu D."/>
            <person name="Zhang Y."/>
        </authorList>
    </citation>
    <scope>NUCLEOTIDE SEQUENCE [LARGE SCALE GENOMIC DNA]</scope>
    <source>
        <strain evidence="2">cv. Yunnan</strain>
    </source>
</reference>
<sequence length="198" mass="22495">MLSACLFIGILEMMMAMAVCKKTQNANNRWGKTIVLLLGALNEEKGRMRKLCYSLALIQNNLLLCIAWLGHMGIQNRGRVQPPQGGHTVPYVSHLQQFTQTSKEWSSNQQMGEKSEVIAGCRNQVSPKEIKSQVYSYCRNQNYSIDVHAIEDEVDQDDESRAALKRWALIVEMSVAWHPGPWLTRPRSGPEPKRTIRV</sequence>
<evidence type="ECO:0000313" key="2">
    <source>
        <dbReference type="Proteomes" id="UP001056120"/>
    </source>
</evidence>
<organism evidence="1 2">
    <name type="scientific">Smallanthus sonchifolius</name>
    <dbReference type="NCBI Taxonomy" id="185202"/>
    <lineage>
        <taxon>Eukaryota</taxon>
        <taxon>Viridiplantae</taxon>
        <taxon>Streptophyta</taxon>
        <taxon>Embryophyta</taxon>
        <taxon>Tracheophyta</taxon>
        <taxon>Spermatophyta</taxon>
        <taxon>Magnoliopsida</taxon>
        <taxon>eudicotyledons</taxon>
        <taxon>Gunneridae</taxon>
        <taxon>Pentapetalae</taxon>
        <taxon>asterids</taxon>
        <taxon>campanulids</taxon>
        <taxon>Asterales</taxon>
        <taxon>Asteraceae</taxon>
        <taxon>Asteroideae</taxon>
        <taxon>Heliantheae alliance</taxon>
        <taxon>Millerieae</taxon>
        <taxon>Smallanthus</taxon>
    </lineage>
</organism>